<dbReference type="PANTHER" id="PTHR42724:SF1">
    <property type="entry name" value="TETRAACYLDISACCHARIDE 4'-KINASE, MITOCHONDRIAL-RELATED"/>
    <property type="match status" value="1"/>
</dbReference>
<evidence type="ECO:0000313" key="10">
    <source>
        <dbReference type="EMBL" id="KAE8725483.1"/>
    </source>
</evidence>
<organism evidence="10 11">
    <name type="scientific">Hibiscus syriacus</name>
    <name type="common">Rose of Sharon</name>
    <dbReference type="NCBI Taxonomy" id="106335"/>
    <lineage>
        <taxon>Eukaryota</taxon>
        <taxon>Viridiplantae</taxon>
        <taxon>Streptophyta</taxon>
        <taxon>Embryophyta</taxon>
        <taxon>Tracheophyta</taxon>
        <taxon>Spermatophyta</taxon>
        <taxon>Magnoliopsida</taxon>
        <taxon>eudicotyledons</taxon>
        <taxon>Gunneridae</taxon>
        <taxon>Pentapetalae</taxon>
        <taxon>rosids</taxon>
        <taxon>malvids</taxon>
        <taxon>Malvales</taxon>
        <taxon>Malvaceae</taxon>
        <taxon>Malvoideae</taxon>
        <taxon>Hibiscus</taxon>
    </lineage>
</organism>
<dbReference type="Proteomes" id="UP000436088">
    <property type="component" value="Unassembled WGS sequence"/>
</dbReference>
<dbReference type="GO" id="GO:0009245">
    <property type="term" value="P:lipid A biosynthetic process"/>
    <property type="evidence" value="ECO:0007669"/>
    <property type="project" value="UniProtKB-KW"/>
</dbReference>
<dbReference type="GO" id="GO:0009029">
    <property type="term" value="F:lipid-A 4'-kinase activity"/>
    <property type="evidence" value="ECO:0007669"/>
    <property type="project" value="UniProtKB-EC"/>
</dbReference>
<keyword evidence="7" id="KW-0418">Kinase</keyword>
<reference evidence="10" key="1">
    <citation type="submission" date="2019-09" db="EMBL/GenBank/DDBJ databases">
        <title>Draft genome information of white flower Hibiscus syriacus.</title>
        <authorList>
            <person name="Kim Y.-M."/>
        </authorList>
    </citation>
    <scope>NUCLEOTIDE SEQUENCE [LARGE SCALE GENOMIC DNA]</scope>
    <source>
        <strain evidence="10">YM2019G1</strain>
    </source>
</reference>
<evidence type="ECO:0000256" key="7">
    <source>
        <dbReference type="ARBA" id="ARBA00022777"/>
    </source>
</evidence>
<evidence type="ECO:0000256" key="5">
    <source>
        <dbReference type="ARBA" id="ARBA00022679"/>
    </source>
</evidence>
<keyword evidence="9" id="KW-0443">Lipid metabolism</keyword>
<proteinExistence type="predicted"/>
<evidence type="ECO:0000256" key="1">
    <source>
        <dbReference type="ARBA" id="ARBA00004870"/>
    </source>
</evidence>
<protein>
    <recommendedName>
        <fullName evidence="2">tetraacyldisaccharide 4'-kinase</fullName>
        <ecNumber evidence="2">2.7.1.130</ecNumber>
    </recommendedName>
</protein>
<dbReference type="Pfam" id="PF02606">
    <property type="entry name" value="LpxK"/>
    <property type="match status" value="2"/>
</dbReference>
<dbReference type="EC" id="2.7.1.130" evidence="2"/>
<evidence type="ECO:0000256" key="9">
    <source>
        <dbReference type="ARBA" id="ARBA00023098"/>
    </source>
</evidence>
<evidence type="ECO:0000256" key="8">
    <source>
        <dbReference type="ARBA" id="ARBA00022840"/>
    </source>
</evidence>
<keyword evidence="5" id="KW-0808">Transferase</keyword>
<dbReference type="GO" id="GO:0005524">
    <property type="term" value="F:ATP binding"/>
    <property type="evidence" value="ECO:0007669"/>
    <property type="project" value="UniProtKB-KW"/>
</dbReference>
<dbReference type="EMBL" id="VEPZ02000422">
    <property type="protein sequence ID" value="KAE8725483.1"/>
    <property type="molecule type" value="Genomic_DNA"/>
</dbReference>
<dbReference type="AlphaFoldDB" id="A0A6A3C8L7"/>
<comment type="pathway">
    <text evidence="1">Glycolipid biosynthesis; lipid IV(A) biosynthesis; lipid IV(A) from (3R)-3-hydroxytetradecanoyl-[acyl-carrier-protein] and UDP-N-acetyl-alpha-D-glucosamine: step 6/6.</text>
</comment>
<accession>A0A6A3C8L7</accession>
<keyword evidence="3" id="KW-0444">Lipid biosynthesis</keyword>
<keyword evidence="8" id="KW-0067">ATP-binding</keyword>
<evidence type="ECO:0000256" key="2">
    <source>
        <dbReference type="ARBA" id="ARBA00012071"/>
    </source>
</evidence>
<dbReference type="UniPathway" id="UPA00359">
    <property type="reaction ID" value="UER00482"/>
</dbReference>
<dbReference type="InterPro" id="IPR003758">
    <property type="entry name" value="LpxK"/>
</dbReference>
<sequence>MLVFSLLTMEKLKQAVKEIAYSQNQAKLSNLHRSLIPFLSFASSLYGAVLYIRHSLYRSGFFSKNSLLVISVGNLTWGGNGKTPMVEFIAKRLADYGISSLILTRPNYVKELSKSSMAPSYFFEPRNISTKLHLEVLHDAVVLCVSAIGSPDAFVLAVEKIGPLLVYRIDFNDHHSFEIEDIHMIRKRLRQLEYKFGYKPIVVITEKDYDRDPEILKHLHPFRVLVLCSEMQILPRKGCDEDCFR</sequence>
<keyword evidence="6" id="KW-0547">Nucleotide-binding</keyword>
<evidence type="ECO:0000256" key="6">
    <source>
        <dbReference type="ARBA" id="ARBA00022741"/>
    </source>
</evidence>
<name>A0A6A3C8L7_HIBSY</name>
<gene>
    <name evidence="10" type="ORF">F3Y22_tig00008706pilonHSYRG00066</name>
</gene>
<comment type="caution">
    <text evidence="10">The sequence shown here is derived from an EMBL/GenBank/DDBJ whole genome shotgun (WGS) entry which is preliminary data.</text>
</comment>
<dbReference type="PANTHER" id="PTHR42724">
    <property type="entry name" value="TETRAACYLDISACCHARIDE 4'-KINASE"/>
    <property type="match status" value="1"/>
</dbReference>
<evidence type="ECO:0000256" key="3">
    <source>
        <dbReference type="ARBA" id="ARBA00022516"/>
    </source>
</evidence>
<evidence type="ECO:0000313" key="11">
    <source>
        <dbReference type="Proteomes" id="UP000436088"/>
    </source>
</evidence>
<keyword evidence="4" id="KW-0441">Lipid A biosynthesis</keyword>
<dbReference type="GO" id="GO:0016020">
    <property type="term" value="C:membrane"/>
    <property type="evidence" value="ECO:0007669"/>
    <property type="project" value="GOC"/>
</dbReference>
<keyword evidence="11" id="KW-1185">Reference proteome</keyword>
<evidence type="ECO:0000256" key="4">
    <source>
        <dbReference type="ARBA" id="ARBA00022556"/>
    </source>
</evidence>